<dbReference type="Gene3D" id="2.40.420.20">
    <property type="match status" value="1"/>
</dbReference>
<dbReference type="RefSeq" id="WP_011497923.1">
    <property type="nucleotide sequence ID" value="NC_007954.1"/>
</dbReference>
<reference evidence="12 13" key="1">
    <citation type="submission" date="2006-03" db="EMBL/GenBank/DDBJ databases">
        <title>Complete sequence of Shewanella denitrificans OS217.</title>
        <authorList>
            <consortium name="US DOE Joint Genome Institute"/>
            <person name="Copeland A."/>
            <person name="Lucas S."/>
            <person name="Lapidus A."/>
            <person name="Barry K."/>
            <person name="Detter J.C."/>
            <person name="Glavina del Rio T."/>
            <person name="Hammon N."/>
            <person name="Israni S."/>
            <person name="Dalin E."/>
            <person name="Tice H."/>
            <person name="Pitluck S."/>
            <person name="Brettin T."/>
            <person name="Bruce D."/>
            <person name="Han C."/>
            <person name="Tapia R."/>
            <person name="Gilna P."/>
            <person name="Kiss H."/>
            <person name="Schmutz J."/>
            <person name="Larimer F."/>
            <person name="Land M."/>
            <person name="Hauser L."/>
            <person name="Kyrpides N."/>
            <person name="Lykidis A."/>
            <person name="Richardson P."/>
        </authorList>
    </citation>
    <scope>NUCLEOTIDE SEQUENCE [LARGE SCALE GENOMIC DNA]</scope>
    <source>
        <strain evidence="13">OS217 / ATCC BAA-1090 / DSM 15013</strain>
    </source>
</reference>
<dbReference type="Pfam" id="PF25919">
    <property type="entry name" value="BSH_CusB"/>
    <property type="match status" value="1"/>
</dbReference>
<dbReference type="eggNOG" id="COG1592">
    <property type="taxonomic scope" value="Bacteria"/>
</dbReference>
<evidence type="ECO:0000313" key="13">
    <source>
        <dbReference type="Proteomes" id="UP000001982"/>
    </source>
</evidence>
<feature type="chain" id="PRO_5004181391" evidence="6">
    <location>
        <begin position="24"/>
        <end position="460"/>
    </location>
</feature>
<evidence type="ECO:0000313" key="12">
    <source>
        <dbReference type="EMBL" id="ABE56783.1"/>
    </source>
</evidence>
<dbReference type="GO" id="GO:0046914">
    <property type="term" value="F:transition metal ion binding"/>
    <property type="evidence" value="ECO:0007669"/>
    <property type="project" value="TreeGrafter"/>
</dbReference>
<proteinExistence type="inferred from homology"/>
<feature type="domain" description="Heavy metal binding" evidence="7">
    <location>
        <begin position="86"/>
        <end position="113"/>
    </location>
</feature>
<evidence type="ECO:0000256" key="2">
    <source>
        <dbReference type="ARBA" id="ARBA00022448"/>
    </source>
</evidence>
<feature type="domain" description="CusB-like beta-barrel" evidence="10">
    <location>
        <begin position="290"/>
        <end position="364"/>
    </location>
</feature>
<evidence type="ECO:0000259" key="9">
    <source>
        <dbReference type="Pfam" id="PF25919"/>
    </source>
</evidence>
<dbReference type="InterPro" id="IPR045800">
    <property type="entry name" value="HMBD"/>
</dbReference>
<dbReference type="eggNOG" id="COG0845">
    <property type="taxonomic scope" value="Bacteria"/>
</dbReference>
<gene>
    <name evidence="12" type="ordered locus">Sden_3508</name>
</gene>
<dbReference type="FunFam" id="2.40.420.20:FF:000003">
    <property type="entry name" value="Cation efflux system protein cusB"/>
    <property type="match status" value="1"/>
</dbReference>
<protein>
    <submittedName>
        <fullName evidence="12">Secretion protein HlyD</fullName>
    </submittedName>
</protein>
<dbReference type="InterPro" id="IPR006143">
    <property type="entry name" value="RND_pump_MFP"/>
</dbReference>
<dbReference type="OrthoDB" id="9806939at2"/>
<dbReference type="Gene3D" id="2.40.30.170">
    <property type="match status" value="1"/>
</dbReference>
<dbReference type="Pfam" id="PF19335">
    <property type="entry name" value="HMBD"/>
    <property type="match status" value="1"/>
</dbReference>
<dbReference type="InterPro" id="IPR058649">
    <property type="entry name" value="CzcB_C"/>
</dbReference>
<keyword evidence="2" id="KW-0813">Transport</keyword>
<feature type="region of interest" description="Disordered" evidence="5">
    <location>
        <begin position="30"/>
        <end position="63"/>
    </location>
</feature>
<dbReference type="PANTHER" id="PTHR30097:SF15">
    <property type="entry name" value="CATION EFFLUX SYSTEM PROTEIN CUSB"/>
    <property type="match status" value="1"/>
</dbReference>
<keyword evidence="4" id="KW-0406">Ion transport</keyword>
<dbReference type="PANTHER" id="PTHR30097">
    <property type="entry name" value="CATION EFFLUX SYSTEM PROTEIN CUSB"/>
    <property type="match status" value="1"/>
</dbReference>
<dbReference type="EMBL" id="CP000302">
    <property type="protein sequence ID" value="ABE56783.1"/>
    <property type="molecule type" value="Genomic_DNA"/>
</dbReference>
<feature type="compositionally biased region" description="Basic and acidic residues" evidence="5">
    <location>
        <begin position="42"/>
        <end position="53"/>
    </location>
</feature>
<keyword evidence="13" id="KW-1185">Reference proteome</keyword>
<evidence type="ECO:0000256" key="3">
    <source>
        <dbReference type="ARBA" id="ARBA00022729"/>
    </source>
</evidence>
<evidence type="ECO:0000256" key="4">
    <source>
        <dbReference type="ARBA" id="ARBA00023065"/>
    </source>
</evidence>
<evidence type="ECO:0000256" key="6">
    <source>
        <dbReference type="SAM" id="SignalP"/>
    </source>
</evidence>
<feature type="domain" description="CusB-like three alpha-helical bundle" evidence="8">
    <location>
        <begin position="199"/>
        <end position="250"/>
    </location>
</feature>
<dbReference type="Pfam" id="PF25869">
    <property type="entry name" value="3HB_CusB"/>
    <property type="match status" value="1"/>
</dbReference>
<feature type="domain" description="CusB-like barrel-sandwich hybrid" evidence="9">
    <location>
        <begin position="164"/>
        <end position="284"/>
    </location>
</feature>
<dbReference type="STRING" id="318161.Sden_3508"/>
<dbReference type="GO" id="GO:0015679">
    <property type="term" value="P:plasma membrane copper ion transport"/>
    <property type="evidence" value="ECO:0007669"/>
    <property type="project" value="TreeGrafter"/>
</dbReference>
<evidence type="ECO:0000259" key="7">
    <source>
        <dbReference type="Pfam" id="PF19335"/>
    </source>
</evidence>
<dbReference type="InterPro" id="IPR051909">
    <property type="entry name" value="MFP_Cation_Efflux"/>
</dbReference>
<dbReference type="GO" id="GO:0060003">
    <property type="term" value="P:copper ion export"/>
    <property type="evidence" value="ECO:0007669"/>
    <property type="project" value="TreeGrafter"/>
</dbReference>
<feature type="signal peptide" evidence="6">
    <location>
        <begin position="1"/>
        <end position="23"/>
    </location>
</feature>
<dbReference type="InterPro" id="IPR058791">
    <property type="entry name" value="3HB_CusB"/>
</dbReference>
<dbReference type="Pfam" id="PF25954">
    <property type="entry name" value="Beta-barrel_RND_2"/>
    <property type="match status" value="1"/>
</dbReference>
<dbReference type="Proteomes" id="UP000001982">
    <property type="component" value="Chromosome"/>
</dbReference>
<dbReference type="GO" id="GO:0030288">
    <property type="term" value="C:outer membrane-bounded periplasmic space"/>
    <property type="evidence" value="ECO:0007669"/>
    <property type="project" value="TreeGrafter"/>
</dbReference>
<comment type="similarity">
    <text evidence="1">Belongs to the membrane fusion protein (MFP) (TC 8.A.1) family.</text>
</comment>
<evidence type="ECO:0000259" key="8">
    <source>
        <dbReference type="Pfam" id="PF25869"/>
    </source>
</evidence>
<dbReference type="GO" id="GO:0016020">
    <property type="term" value="C:membrane"/>
    <property type="evidence" value="ECO:0007669"/>
    <property type="project" value="InterPro"/>
</dbReference>
<dbReference type="KEGG" id="sdn:Sden_3508"/>
<accession>Q12IE3</accession>
<dbReference type="Pfam" id="PF25975">
    <property type="entry name" value="CzcB_C"/>
    <property type="match status" value="1"/>
</dbReference>
<dbReference type="AlphaFoldDB" id="Q12IE3"/>
<feature type="domain" description="CzcB-like C-terminal circularly permuted SH3-like" evidence="11">
    <location>
        <begin position="373"/>
        <end position="433"/>
    </location>
</feature>
<evidence type="ECO:0000259" key="10">
    <source>
        <dbReference type="Pfam" id="PF25954"/>
    </source>
</evidence>
<dbReference type="InterPro" id="IPR058790">
    <property type="entry name" value="BSH_CusB"/>
</dbReference>
<evidence type="ECO:0000259" key="11">
    <source>
        <dbReference type="Pfam" id="PF25975"/>
    </source>
</evidence>
<dbReference type="GO" id="GO:0022857">
    <property type="term" value="F:transmembrane transporter activity"/>
    <property type="evidence" value="ECO:0007669"/>
    <property type="project" value="InterPro"/>
</dbReference>
<sequence length="460" mass="50113">MKHIISLVIGCALLLPASHSAQAVISNAAEPDAVNTQPTEAQVDHSQHDHSLMDDSQPATNKATTTADAIFNAKAEELSTKPAQIKYVCPMHPHVISDTPGTCPICGMNLEKVTVGAAAQEILVGVSGGMQQALGMRSQMVKKGSLYRFVKTIGTVEYNQDAISHMHTRITGWVETVKVHNVGQKVKKGQLMYELYSPELINAQDDYMQALDYFKQDKKRGSILKEKARQRLTLLGVAEHLISKLETSGNTIYKMPFYAPQDGIVSQLDLREGMYIQPGNTLVELVDISSVWVIADVFENEQSWLGVGRSAEVTAAAQGLFDLPTSIDYIYPELDTVTRAMRVRLKLNNPKQLLRPGTLVDVSLFGGPKHDIITIPAEALILTGRENRVVVQRESTGFASISVKVGMMAQGQAEIIEGLKEGDHVVVSGQFLLDSEASIQGSLQRLSGNAQPDPHAGHGR</sequence>
<dbReference type="Gene3D" id="2.40.50.100">
    <property type="match status" value="1"/>
</dbReference>
<organism evidence="12 13">
    <name type="scientific">Shewanella denitrificans (strain OS217 / ATCC BAA-1090 / DSM 15013)</name>
    <dbReference type="NCBI Taxonomy" id="318161"/>
    <lineage>
        <taxon>Bacteria</taxon>
        <taxon>Pseudomonadati</taxon>
        <taxon>Pseudomonadota</taxon>
        <taxon>Gammaproteobacteria</taxon>
        <taxon>Alteromonadales</taxon>
        <taxon>Shewanellaceae</taxon>
        <taxon>Shewanella</taxon>
    </lineage>
</organism>
<dbReference type="NCBIfam" id="TIGR01730">
    <property type="entry name" value="RND_mfp"/>
    <property type="match status" value="1"/>
</dbReference>
<evidence type="ECO:0000256" key="1">
    <source>
        <dbReference type="ARBA" id="ARBA00009477"/>
    </source>
</evidence>
<keyword evidence="3 6" id="KW-0732">Signal</keyword>
<dbReference type="InterPro" id="IPR058792">
    <property type="entry name" value="Beta-barrel_RND_2"/>
</dbReference>
<name>Q12IE3_SHEDO</name>
<dbReference type="HOGENOM" id="CLU_018816_13_1_6"/>
<evidence type="ECO:0000256" key="5">
    <source>
        <dbReference type="SAM" id="MobiDB-lite"/>
    </source>
</evidence>
<dbReference type="SUPFAM" id="SSF111369">
    <property type="entry name" value="HlyD-like secretion proteins"/>
    <property type="match status" value="1"/>
</dbReference>